<dbReference type="EMBL" id="HBHQ01011212">
    <property type="protein sequence ID" value="CAD9815676.1"/>
    <property type="molecule type" value="Transcribed_RNA"/>
</dbReference>
<dbReference type="InterPro" id="IPR001611">
    <property type="entry name" value="Leu-rich_rpt"/>
</dbReference>
<feature type="compositionally biased region" description="Low complexity" evidence="3">
    <location>
        <begin position="45"/>
        <end position="58"/>
    </location>
</feature>
<dbReference type="PANTHER" id="PTHR48006">
    <property type="entry name" value="LEUCINE-RICH REPEAT-CONTAINING PROTEIN DDB_G0281931-RELATED"/>
    <property type="match status" value="1"/>
</dbReference>
<dbReference type="FunFam" id="3.80.10.10:FF:000041">
    <property type="entry name" value="LRR receptor-like serine/threonine-protein kinase ERECTA"/>
    <property type="match status" value="2"/>
</dbReference>
<keyword evidence="2" id="KW-0677">Repeat</keyword>
<dbReference type="GO" id="GO:0004674">
    <property type="term" value="F:protein serine/threonine kinase activity"/>
    <property type="evidence" value="ECO:0007669"/>
    <property type="project" value="UniProtKB-KW"/>
</dbReference>
<accession>A0A7S2UF73</accession>
<dbReference type="InterPro" id="IPR032675">
    <property type="entry name" value="LRR_dom_sf"/>
</dbReference>
<gene>
    <name evidence="5" type="ORF">ASEP1449_LOCUS7502</name>
</gene>
<dbReference type="InterPro" id="IPR051824">
    <property type="entry name" value="LRR_Rcpt-Like_S/T_Kinase"/>
</dbReference>
<sequence length="707" mass="78469">MAREDENGEGLLPGEDPEKRRRKQEKPREKGGRRNQGNSEEGRPRSSSKGRTTVSSSSSHRRESDQPRTPRRSTDISISKERRPPREIRAKRRSSSSSNPPPSSSDQGDVSRHTQSHRSKPRPSRDSQPIRKTRKPPSTEMTKNRLSKQSFVGATSVPGIPQKGHDDEAEYDDNVRIAIANEVDVDYSMAGSNKPVYQATAVDPSMKPRATEITKRNSMRKYGVIGLLLSGAIALIVVIVVQQTKKGGATPSSLVPTLAPTFQRETCIADRIQNALLSDLFVLDDPTSPQSKARDWIIFNDTLGSLDCTASNLIQRWALATFYFATTKDNAKWQGCAPTEDPVDTDCVGYTFADSLLIPINERTYIQDQMDEKQWLKHADECIWYGVICNDGATNVETLHLYANKLKGTIPKEIGVLTYLRLINLIGNALTGTIPTEIGLLSNKFLSLEVNTNQITGTIPEELYNMKEIEFIDLEYNEMSGTISTRIGELTNIRDLVLGDNIFEGTIPPEIGNNIETVNLLLYENNFSGSIPPEIGNLKKLERFFADKNALSGSIPTTVNNLSRLVFFRADSNKLVGTIPDELYEMQSIDYLILNSNQFSGQISSLIGNMKKLKFLYLAINDFTGRIPTELGNCISLREMRIELNRFTGPVPTEVCNLSFLGLKLAAADCAEEGAVSSGLGFNQCDCCTVCCNRLQPEPLCIEKKGR</sequence>
<dbReference type="PANTHER" id="PTHR48006:SF39">
    <property type="entry name" value="PROTEIN KINASE DOMAIN-CONTAINING PROTEIN"/>
    <property type="match status" value="1"/>
</dbReference>
<organism evidence="5">
    <name type="scientific">Attheya septentrionalis</name>
    <dbReference type="NCBI Taxonomy" id="420275"/>
    <lineage>
        <taxon>Eukaryota</taxon>
        <taxon>Sar</taxon>
        <taxon>Stramenopiles</taxon>
        <taxon>Ochrophyta</taxon>
        <taxon>Bacillariophyta</taxon>
        <taxon>Coscinodiscophyceae</taxon>
        <taxon>Chaetocerotophycidae</taxon>
        <taxon>Chaetocerotales</taxon>
        <taxon>Attheyaceae</taxon>
        <taxon>Attheya</taxon>
    </lineage>
</organism>
<dbReference type="SUPFAM" id="SSF52058">
    <property type="entry name" value="L domain-like"/>
    <property type="match status" value="1"/>
</dbReference>
<reference evidence="5" key="1">
    <citation type="submission" date="2021-01" db="EMBL/GenBank/DDBJ databases">
        <authorList>
            <person name="Corre E."/>
            <person name="Pelletier E."/>
            <person name="Niang G."/>
            <person name="Scheremetjew M."/>
            <person name="Finn R."/>
            <person name="Kale V."/>
            <person name="Holt S."/>
            <person name="Cochrane G."/>
            <person name="Meng A."/>
            <person name="Brown T."/>
            <person name="Cohen L."/>
        </authorList>
    </citation>
    <scope>NUCLEOTIDE SEQUENCE</scope>
    <source>
        <strain evidence="5">CCMP2084</strain>
    </source>
</reference>
<feature type="compositionally biased region" description="Basic and acidic residues" evidence="3">
    <location>
        <begin position="60"/>
        <end position="88"/>
    </location>
</feature>
<keyword evidence="4" id="KW-1133">Transmembrane helix</keyword>
<keyword evidence="4" id="KW-0472">Membrane</keyword>
<evidence type="ECO:0000256" key="2">
    <source>
        <dbReference type="ARBA" id="ARBA00022737"/>
    </source>
</evidence>
<proteinExistence type="predicted"/>
<dbReference type="AlphaFoldDB" id="A0A7S2UF73"/>
<evidence type="ECO:0000256" key="1">
    <source>
        <dbReference type="ARBA" id="ARBA00022614"/>
    </source>
</evidence>
<feature type="region of interest" description="Disordered" evidence="3">
    <location>
        <begin position="1"/>
        <end position="169"/>
    </location>
</feature>
<dbReference type="GO" id="GO:0005524">
    <property type="term" value="F:ATP binding"/>
    <property type="evidence" value="ECO:0007669"/>
    <property type="project" value="UniProtKB-KW"/>
</dbReference>
<dbReference type="Pfam" id="PF00560">
    <property type="entry name" value="LRR_1"/>
    <property type="match status" value="1"/>
</dbReference>
<keyword evidence="4" id="KW-0812">Transmembrane</keyword>
<evidence type="ECO:0000256" key="3">
    <source>
        <dbReference type="SAM" id="MobiDB-lite"/>
    </source>
</evidence>
<dbReference type="Gene3D" id="3.80.10.10">
    <property type="entry name" value="Ribonuclease Inhibitor"/>
    <property type="match status" value="2"/>
</dbReference>
<evidence type="ECO:0000256" key="4">
    <source>
        <dbReference type="SAM" id="Phobius"/>
    </source>
</evidence>
<name>A0A7S2UF73_9STRA</name>
<protein>
    <recommendedName>
        <fullName evidence="6">Leucine-rich repeat-containing N-terminal plant-type domain-containing protein</fullName>
    </recommendedName>
</protein>
<feature type="transmembrane region" description="Helical" evidence="4">
    <location>
        <begin position="222"/>
        <end position="241"/>
    </location>
</feature>
<evidence type="ECO:0008006" key="6">
    <source>
        <dbReference type="Google" id="ProtNLM"/>
    </source>
</evidence>
<evidence type="ECO:0000313" key="5">
    <source>
        <dbReference type="EMBL" id="CAD9815676.1"/>
    </source>
</evidence>
<keyword evidence="1" id="KW-0433">Leucine-rich repeat</keyword>